<keyword evidence="5" id="KW-0597">Phosphoprotein</keyword>
<dbReference type="InterPro" id="IPR003661">
    <property type="entry name" value="HisK_dim/P_dom"/>
</dbReference>
<dbReference type="Pfam" id="PF00072">
    <property type="entry name" value="Response_reg"/>
    <property type="match status" value="1"/>
</dbReference>
<dbReference type="PANTHER" id="PTHR43047">
    <property type="entry name" value="TWO-COMPONENT HISTIDINE PROTEIN KINASE"/>
    <property type="match status" value="1"/>
</dbReference>
<evidence type="ECO:0000256" key="1">
    <source>
        <dbReference type="ARBA" id="ARBA00000085"/>
    </source>
</evidence>
<feature type="modified residue" description="4-aspartylphosphate" evidence="5">
    <location>
        <position position="921"/>
    </location>
</feature>
<dbReference type="PROSITE" id="PS50110">
    <property type="entry name" value="RESPONSE_REGULATORY"/>
    <property type="match status" value="1"/>
</dbReference>
<dbReference type="GO" id="GO:0009927">
    <property type="term" value="F:histidine phosphotransfer kinase activity"/>
    <property type="evidence" value="ECO:0007669"/>
    <property type="project" value="TreeGrafter"/>
</dbReference>
<evidence type="ECO:0000256" key="3">
    <source>
        <dbReference type="ARBA" id="ARBA00022679"/>
    </source>
</evidence>
<dbReference type="OrthoDB" id="21225at2759"/>
<dbReference type="InterPro" id="IPR029016">
    <property type="entry name" value="GAF-like_dom_sf"/>
</dbReference>
<gene>
    <name evidence="8" type="ORF">B0T10DRAFT_581155</name>
</gene>
<dbReference type="InterPro" id="IPR036097">
    <property type="entry name" value="HisK_dim/P_sf"/>
</dbReference>
<evidence type="ECO:0000256" key="2">
    <source>
        <dbReference type="ARBA" id="ARBA00012438"/>
    </source>
</evidence>
<proteinExistence type="predicted"/>
<keyword evidence="9" id="KW-1185">Reference proteome</keyword>
<comment type="caution">
    <text evidence="8">The sequence shown here is derived from an EMBL/GenBank/DDBJ whole genome shotgun (WGS) entry which is preliminary data.</text>
</comment>
<dbReference type="SMART" id="SM00448">
    <property type="entry name" value="REC"/>
    <property type="match status" value="1"/>
</dbReference>
<dbReference type="Gene3D" id="3.30.565.10">
    <property type="entry name" value="Histidine kinase-like ATPase, C-terminal domain"/>
    <property type="match status" value="1"/>
</dbReference>
<feature type="domain" description="Histidine kinase" evidence="6">
    <location>
        <begin position="412"/>
        <end position="654"/>
    </location>
</feature>
<dbReference type="PANTHER" id="PTHR43047:SF72">
    <property type="entry name" value="OSMOSENSING HISTIDINE PROTEIN KINASE SLN1"/>
    <property type="match status" value="1"/>
</dbReference>
<evidence type="ECO:0000256" key="4">
    <source>
        <dbReference type="ARBA" id="ARBA00022777"/>
    </source>
</evidence>
<dbReference type="SUPFAM" id="SSF55874">
    <property type="entry name" value="ATPase domain of HSP90 chaperone/DNA topoisomerase II/histidine kinase"/>
    <property type="match status" value="1"/>
</dbReference>
<sequence>MAYLSGPRLSFFPKADAAFLSSEFEPPPPRPEVVGPIFDPDNVDKPVEPWTPGVESCFYPPRTEPYAPSSIPDQPVRPCGRYVRAHLARNERLRLSMLWYYTRDILNEPEFLSGLQEKACLAQESTGWEYVVIGILDVNVYIRLATIGLELAILPRGETLCAHTVTQPPRNVFLLPNMMEDWRFRESPYVEHGGLTAYAGVPLRMQHESGECVGLGSLCVAAKTSQDPLSKPQQQTLARLADWIVADIVQCARARRQRERRRMSELIEEALCETKDTLSEEPLFRIMRIAYPNAAISLQSSRSDFIDTEGPRPVSLNDLENGLWEDTAYIDEFIARSNQQEPPSDRVVRVIAFPCESKLGPSLLVVTTKDFRRIFDDVDSWFVQTCAGILSQTWQKRLLSEAMRAKDKFLRGVSHQLRTPLHGILGAAELLAEHLKMDNLQQHPPESDLVNMVKPVASLDTSSMYLDTISTSGRDMMSIVNGMITLNRWADIAVADRKYAVHCVEDVEVELAKGISGTIPGDTRNTSSVFFHYDLPSGHDSIRIDLSLLRDSLLPLVINAIQNTPGGIVTVTVSAREDSKELIVDIVDNGCGIHPNDQKRIFELYEKVGEHSTGAGLGLTLASKFAALLYGSIELVSSDVDRGSHFKATFRDVESLCSPLSSKQVPKPQHIPSKFHQLVSRSVGVPLCAHLTKSLIRNGLTPSESSEDCIVIFDLAPNPDQRCVDLSNIPQGQVALCVVPASITKECLEPTPKNVVYVKGPFLTSTIRLALEEADGLIAAMSVSRPLNYSSKDEGSVSDEGYGSRTVSFSSTKPFGQIPTDAISPGSDVIAPSTRQVDATDSMDSKIDSPIMTVSINLARPRALLVDDNSINLRIMQMYCAKRGLPFSCATNGQQAVEMFSEHLSLPAAGQEAPFQLILMDLQMPICDGIEATRQIRSLEKRAKCKASVLFIVTGQDSPSDRVSADSAGADEYFVKPVGVKLLDRGLKQYFPTFGVL</sequence>
<dbReference type="SUPFAM" id="SSF52172">
    <property type="entry name" value="CheY-like"/>
    <property type="match status" value="1"/>
</dbReference>
<dbReference type="InterPro" id="IPR005467">
    <property type="entry name" value="His_kinase_dom"/>
</dbReference>
<evidence type="ECO:0000313" key="8">
    <source>
        <dbReference type="EMBL" id="KAH6880639.1"/>
    </source>
</evidence>
<name>A0A9P8VX03_9HYPO</name>
<dbReference type="SMART" id="SM00387">
    <property type="entry name" value="HATPase_c"/>
    <property type="match status" value="1"/>
</dbReference>
<evidence type="ECO:0000259" key="6">
    <source>
        <dbReference type="PROSITE" id="PS50109"/>
    </source>
</evidence>
<dbReference type="AlphaFoldDB" id="A0A9P8VX03"/>
<dbReference type="Gene3D" id="1.10.287.130">
    <property type="match status" value="1"/>
</dbReference>
<dbReference type="Proteomes" id="UP000777438">
    <property type="component" value="Unassembled WGS sequence"/>
</dbReference>
<dbReference type="SUPFAM" id="SSF55781">
    <property type="entry name" value="GAF domain-like"/>
    <property type="match status" value="1"/>
</dbReference>
<comment type="catalytic activity">
    <reaction evidence="1">
        <text>ATP + protein L-histidine = ADP + protein N-phospho-L-histidine.</text>
        <dbReference type="EC" id="2.7.13.3"/>
    </reaction>
</comment>
<dbReference type="InterPro" id="IPR003594">
    <property type="entry name" value="HATPase_dom"/>
</dbReference>
<dbReference type="InterPro" id="IPR011006">
    <property type="entry name" value="CheY-like_superfamily"/>
</dbReference>
<organism evidence="8 9">
    <name type="scientific">Thelonectria olida</name>
    <dbReference type="NCBI Taxonomy" id="1576542"/>
    <lineage>
        <taxon>Eukaryota</taxon>
        <taxon>Fungi</taxon>
        <taxon>Dikarya</taxon>
        <taxon>Ascomycota</taxon>
        <taxon>Pezizomycotina</taxon>
        <taxon>Sordariomycetes</taxon>
        <taxon>Hypocreomycetidae</taxon>
        <taxon>Hypocreales</taxon>
        <taxon>Nectriaceae</taxon>
        <taxon>Thelonectria</taxon>
    </lineage>
</organism>
<dbReference type="CDD" id="cd00082">
    <property type="entry name" value="HisKA"/>
    <property type="match status" value="1"/>
</dbReference>
<evidence type="ECO:0000259" key="7">
    <source>
        <dbReference type="PROSITE" id="PS50110"/>
    </source>
</evidence>
<dbReference type="EC" id="2.7.13.3" evidence="2"/>
<dbReference type="SUPFAM" id="SSF47384">
    <property type="entry name" value="Homodimeric domain of signal transducing histidine kinase"/>
    <property type="match status" value="1"/>
</dbReference>
<dbReference type="GO" id="GO:0000155">
    <property type="term" value="F:phosphorelay sensor kinase activity"/>
    <property type="evidence" value="ECO:0007669"/>
    <property type="project" value="InterPro"/>
</dbReference>
<feature type="domain" description="Response regulatory" evidence="7">
    <location>
        <begin position="862"/>
        <end position="991"/>
    </location>
</feature>
<dbReference type="Gene3D" id="3.30.450.40">
    <property type="match status" value="1"/>
</dbReference>
<dbReference type="Pfam" id="PF00512">
    <property type="entry name" value="HisKA"/>
    <property type="match status" value="1"/>
</dbReference>
<keyword evidence="4" id="KW-0418">Kinase</keyword>
<dbReference type="CDD" id="cd17546">
    <property type="entry name" value="REC_hyHK_CKI1_RcsC-like"/>
    <property type="match status" value="1"/>
</dbReference>
<dbReference type="InterPro" id="IPR001789">
    <property type="entry name" value="Sig_transdc_resp-reg_receiver"/>
</dbReference>
<evidence type="ECO:0000313" key="9">
    <source>
        <dbReference type="Proteomes" id="UP000777438"/>
    </source>
</evidence>
<dbReference type="Gene3D" id="3.40.50.2300">
    <property type="match status" value="1"/>
</dbReference>
<dbReference type="SMART" id="SM00388">
    <property type="entry name" value="HisKA"/>
    <property type="match status" value="1"/>
</dbReference>
<dbReference type="GO" id="GO:0005886">
    <property type="term" value="C:plasma membrane"/>
    <property type="evidence" value="ECO:0007669"/>
    <property type="project" value="TreeGrafter"/>
</dbReference>
<evidence type="ECO:0000256" key="5">
    <source>
        <dbReference type="PROSITE-ProRule" id="PRU00169"/>
    </source>
</evidence>
<dbReference type="PROSITE" id="PS50109">
    <property type="entry name" value="HIS_KIN"/>
    <property type="match status" value="1"/>
</dbReference>
<accession>A0A9P8VX03</accession>
<dbReference type="EMBL" id="JAGPYM010000025">
    <property type="protein sequence ID" value="KAH6880639.1"/>
    <property type="molecule type" value="Genomic_DNA"/>
</dbReference>
<dbReference type="CDD" id="cd00075">
    <property type="entry name" value="HATPase"/>
    <property type="match status" value="1"/>
</dbReference>
<dbReference type="Pfam" id="PF02518">
    <property type="entry name" value="HATPase_c"/>
    <property type="match status" value="1"/>
</dbReference>
<dbReference type="InterPro" id="IPR036890">
    <property type="entry name" value="HATPase_C_sf"/>
</dbReference>
<keyword evidence="3" id="KW-0808">Transferase</keyword>
<reference evidence="8 9" key="1">
    <citation type="journal article" date="2021" name="Nat. Commun.">
        <title>Genetic determinants of endophytism in the Arabidopsis root mycobiome.</title>
        <authorList>
            <person name="Mesny F."/>
            <person name="Miyauchi S."/>
            <person name="Thiergart T."/>
            <person name="Pickel B."/>
            <person name="Atanasova L."/>
            <person name="Karlsson M."/>
            <person name="Huettel B."/>
            <person name="Barry K.W."/>
            <person name="Haridas S."/>
            <person name="Chen C."/>
            <person name="Bauer D."/>
            <person name="Andreopoulos W."/>
            <person name="Pangilinan J."/>
            <person name="LaButti K."/>
            <person name="Riley R."/>
            <person name="Lipzen A."/>
            <person name="Clum A."/>
            <person name="Drula E."/>
            <person name="Henrissat B."/>
            <person name="Kohler A."/>
            <person name="Grigoriev I.V."/>
            <person name="Martin F.M."/>
            <person name="Hacquard S."/>
        </authorList>
    </citation>
    <scope>NUCLEOTIDE SEQUENCE [LARGE SCALE GENOMIC DNA]</scope>
    <source>
        <strain evidence="8 9">MPI-CAGE-CH-0241</strain>
    </source>
</reference>
<protein>
    <recommendedName>
        <fullName evidence="2">histidine kinase</fullName>
        <ecNumber evidence="2">2.7.13.3</ecNumber>
    </recommendedName>
</protein>